<keyword evidence="2" id="KW-0732">Signal</keyword>
<feature type="region of interest" description="Disordered" evidence="1">
    <location>
        <begin position="813"/>
        <end position="852"/>
    </location>
</feature>
<gene>
    <name evidence="3" type="ORF">GCM10011487_18780</name>
</gene>
<accession>A0A829YAK0</accession>
<feature type="signal peptide" evidence="2">
    <location>
        <begin position="1"/>
        <end position="22"/>
    </location>
</feature>
<evidence type="ECO:0000313" key="3">
    <source>
        <dbReference type="EMBL" id="GFE79878.1"/>
    </source>
</evidence>
<proteinExistence type="predicted"/>
<feature type="chain" id="PRO_5032276905" evidence="2">
    <location>
        <begin position="23"/>
        <end position="852"/>
    </location>
</feature>
<dbReference type="EMBL" id="BLJN01000002">
    <property type="protein sequence ID" value="GFE79878.1"/>
    <property type="molecule type" value="Genomic_DNA"/>
</dbReference>
<evidence type="ECO:0000313" key="4">
    <source>
        <dbReference type="Proteomes" id="UP000445000"/>
    </source>
</evidence>
<protein>
    <submittedName>
        <fullName evidence="3">Uncharacterized protein</fullName>
    </submittedName>
</protein>
<feature type="region of interest" description="Disordered" evidence="1">
    <location>
        <begin position="577"/>
        <end position="598"/>
    </location>
</feature>
<sequence length="852" mass="91121">MSSRLRRWLSTLAVLSVTSAHAATNAPFDLRGPTLEVTVSRDKTTLPIAQVPHLAEGDKLWIKADFPQSQSEHYLLVLSFLRGPTNPPPKDWFFKCETWKKTCAGKGLTVTVPEGAQQALIFLAPEDGGDFKTLVNAVRGRPGAFVRSTQDLNQATLDRSRLERYLTSIRHLNAANPAVLKDTTPLLARSLGIRVDEKCLDRLPQLQAPCLMEGQETLILNDGHSMSIVEALTTGPASDLVMAASHTPQADYGYYSPYISSLLDLGRLFDSFRVANYQYIPALATAVDKELTLTLNTPPSFQNPKSVLVAALPAVEDALPPPLHAVSPKDIYCARKDRLVLPVEGAPLVFATEYAHNTVLRVTGKNGEAIELPATADATQGGFLIDTSSLGAATLTDRFRGSLHGYWGFDKFDGPGFQLVNTHSQTWTPASQDDSSLIVGRANTIHLQAGSVACIDRIMVKDPTGKELRVDWSPVKANEVEITLPLQQAQPGAVTLFVKQFGSSEPHPVELRAYPEAGRFESFTLHEGESHGLLKGSRLSDVASLSLKGLEFVPSSAVTNPQSDQLQLEVKLAEGADASNAPAPSLQQGETAKGKVTLHDGRSYPVNVAVAAPRPRVELVGKSVQLASGGNTSNIQLASENQLPQDAQLIFSVRAKSPAFFSREANIEVASADEALSTTLSFANRTLTLADSKVAVATFDPTKAFGFSAFGPLKFRVVNKGVAGDWQPLVTLVRLPVLKELECPSDATQSCKLTGANLFLVDSIASTAEFKEPVAVPVGFPGRALPVPRPSKEGLYLKLRDDPSVINVAALVAEEPPTPPPAEVAPAPAATPAAAPTEQSVTAASPAPISNP</sequence>
<keyword evidence="4" id="KW-1185">Reference proteome</keyword>
<evidence type="ECO:0000256" key="1">
    <source>
        <dbReference type="SAM" id="MobiDB-lite"/>
    </source>
</evidence>
<reference evidence="4" key="1">
    <citation type="submission" date="2020-01" db="EMBL/GenBank/DDBJ databases">
        <title>'Steroidobacter agaridevorans' sp. nov., agar-degrading bacteria isolated from rhizosphere soils.</title>
        <authorList>
            <person name="Ikenaga M."/>
            <person name="Kataoka M."/>
            <person name="Murouchi A."/>
            <person name="Katsuragi S."/>
            <person name="Sakai M."/>
        </authorList>
    </citation>
    <scope>NUCLEOTIDE SEQUENCE [LARGE SCALE GENOMIC DNA]</scope>
    <source>
        <strain evidence="4">YU21-B</strain>
    </source>
</reference>
<dbReference type="AlphaFoldDB" id="A0A829YAK0"/>
<dbReference type="RefSeq" id="WP_161811633.1">
    <property type="nucleotide sequence ID" value="NZ_BLJN01000002.1"/>
</dbReference>
<feature type="compositionally biased region" description="Polar residues" evidence="1">
    <location>
        <begin position="838"/>
        <end position="852"/>
    </location>
</feature>
<comment type="caution">
    <text evidence="3">The sequence shown here is derived from an EMBL/GenBank/DDBJ whole genome shotgun (WGS) entry which is preliminary data.</text>
</comment>
<feature type="compositionally biased region" description="Low complexity" evidence="1">
    <location>
        <begin position="824"/>
        <end position="837"/>
    </location>
</feature>
<organism evidence="3 4">
    <name type="scientific">Steroidobacter agaridevorans</name>
    <dbReference type="NCBI Taxonomy" id="2695856"/>
    <lineage>
        <taxon>Bacteria</taxon>
        <taxon>Pseudomonadati</taxon>
        <taxon>Pseudomonadota</taxon>
        <taxon>Gammaproteobacteria</taxon>
        <taxon>Steroidobacterales</taxon>
        <taxon>Steroidobacteraceae</taxon>
        <taxon>Steroidobacter</taxon>
    </lineage>
</organism>
<evidence type="ECO:0000256" key="2">
    <source>
        <dbReference type="SAM" id="SignalP"/>
    </source>
</evidence>
<name>A0A829YAK0_9GAMM</name>
<dbReference type="Proteomes" id="UP000445000">
    <property type="component" value="Unassembled WGS sequence"/>
</dbReference>